<dbReference type="PROSITE" id="PS51085">
    <property type="entry name" value="2FE2S_FER_2"/>
    <property type="match status" value="1"/>
</dbReference>
<evidence type="ECO:0000256" key="3">
    <source>
        <dbReference type="ARBA" id="ARBA00022714"/>
    </source>
</evidence>
<dbReference type="Gene3D" id="3.10.20.30">
    <property type="match status" value="1"/>
</dbReference>
<dbReference type="GO" id="GO:0046872">
    <property type="term" value="F:metal ion binding"/>
    <property type="evidence" value="ECO:0007669"/>
    <property type="project" value="UniProtKB-KW"/>
</dbReference>
<proteinExistence type="inferred from homology"/>
<evidence type="ECO:0000313" key="10">
    <source>
        <dbReference type="EMBL" id="CAD8706225.1"/>
    </source>
</evidence>
<comment type="cofactor">
    <cofactor evidence="8">
        <name>[2Fe-2S] cluster</name>
        <dbReference type="ChEBI" id="CHEBI:190135"/>
    </cofactor>
</comment>
<dbReference type="InterPro" id="IPR036010">
    <property type="entry name" value="2Fe-2S_ferredoxin-like_sf"/>
</dbReference>
<dbReference type="CDD" id="cd00207">
    <property type="entry name" value="fer2"/>
    <property type="match status" value="1"/>
</dbReference>
<dbReference type="PANTHER" id="PTHR43112">
    <property type="entry name" value="FERREDOXIN"/>
    <property type="match status" value="1"/>
</dbReference>
<evidence type="ECO:0000259" key="9">
    <source>
        <dbReference type="PROSITE" id="PS51085"/>
    </source>
</evidence>
<keyword evidence="3" id="KW-0001">2Fe-2S</keyword>
<dbReference type="Pfam" id="PF00111">
    <property type="entry name" value="Fer2"/>
    <property type="match status" value="1"/>
</dbReference>
<evidence type="ECO:0000256" key="5">
    <source>
        <dbReference type="ARBA" id="ARBA00022982"/>
    </source>
</evidence>
<evidence type="ECO:0000256" key="8">
    <source>
        <dbReference type="ARBA" id="ARBA00034078"/>
    </source>
</evidence>
<name>A0A7S0SGJ5_9CHLO</name>
<protein>
    <recommendedName>
        <fullName evidence="9">2Fe-2S ferredoxin-type domain-containing protein</fullName>
    </recommendedName>
</protein>
<organism evidence="10">
    <name type="scientific">Mantoniella antarctica</name>
    <dbReference type="NCBI Taxonomy" id="81844"/>
    <lineage>
        <taxon>Eukaryota</taxon>
        <taxon>Viridiplantae</taxon>
        <taxon>Chlorophyta</taxon>
        <taxon>Mamiellophyceae</taxon>
        <taxon>Mamiellales</taxon>
        <taxon>Mamiellaceae</taxon>
        <taxon>Mantoniella</taxon>
    </lineage>
</organism>
<dbReference type="PANTHER" id="PTHR43112:SF9">
    <property type="entry name" value="FERREDOXIN C 1, CHLOROPLASTIC"/>
    <property type="match status" value="1"/>
</dbReference>
<dbReference type="InterPro" id="IPR001041">
    <property type="entry name" value="2Fe-2S_ferredoxin-type"/>
</dbReference>
<dbReference type="AlphaFoldDB" id="A0A7S0SGJ5"/>
<keyword evidence="7" id="KW-0411">Iron-sulfur</keyword>
<evidence type="ECO:0000256" key="6">
    <source>
        <dbReference type="ARBA" id="ARBA00023004"/>
    </source>
</evidence>
<evidence type="ECO:0000256" key="4">
    <source>
        <dbReference type="ARBA" id="ARBA00022723"/>
    </source>
</evidence>
<keyword evidence="5" id="KW-0249">Electron transport</keyword>
<reference evidence="10" key="1">
    <citation type="submission" date="2021-01" db="EMBL/GenBank/DDBJ databases">
        <authorList>
            <person name="Corre E."/>
            <person name="Pelletier E."/>
            <person name="Niang G."/>
            <person name="Scheremetjew M."/>
            <person name="Finn R."/>
            <person name="Kale V."/>
            <person name="Holt S."/>
            <person name="Cochrane G."/>
            <person name="Meng A."/>
            <person name="Brown T."/>
            <person name="Cohen L."/>
        </authorList>
    </citation>
    <scope>NUCLEOTIDE SEQUENCE</scope>
    <source>
        <strain evidence="10">SL-175</strain>
    </source>
</reference>
<evidence type="ECO:0000256" key="7">
    <source>
        <dbReference type="ARBA" id="ARBA00023014"/>
    </source>
</evidence>
<dbReference type="InterPro" id="IPR012675">
    <property type="entry name" value="Beta-grasp_dom_sf"/>
</dbReference>
<dbReference type="GO" id="GO:0051537">
    <property type="term" value="F:2 iron, 2 sulfur cluster binding"/>
    <property type="evidence" value="ECO:0007669"/>
    <property type="project" value="UniProtKB-KW"/>
</dbReference>
<feature type="domain" description="2Fe-2S ferredoxin-type" evidence="9">
    <location>
        <begin position="54"/>
        <end position="145"/>
    </location>
</feature>
<comment type="similarity">
    <text evidence="1">Belongs to the 2Fe2S plant-type ferredoxin family.</text>
</comment>
<dbReference type="SUPFAM" id="SSF54292">
    <property type="entry name" value="2Fe-2S ferredoxin-like"/>
    <property type="match status" value="1"/>
</dbReference>
<evidence type="ECO:0000256" key="1">
    <source>
        <dbReference type="ARBA" id="ARBA00007874"/>
    </source>
</evidence>
<keyword evidence="6" id="KW-0408">Iron</keyword>
<keyword evidence="2" id="KW-0813">Transport</keyword>
<dbReference type="EMBL" id="HBFC01015181">
    <property type="protein sequence ID" value="CAD8706225.1"/>
    <property type="molecule type" value="Transcribed_RNA"/>
</dbReference>
<dbReference type="GO" id="GO:0009507">
    <property type="term" value="C:chloroplast"/>
    <property type="evidence" value="ECO:0007669"/>
    <property type="project" value="TreeGrafter"/>
</dbReference>
<accession>A0A7S0SGJ5</accession>
<sequence length="154" mass="15971">MAACVSRSAVASCSRVAHLSSRRITKQVSALGGVRAARGGARGRATGGVVVVASVVTILHEGKSYEVEVDGHESILEAAIDAGIENLSYDCKMGVCMTCPSRVKAGKVDQSGAMLSEDVEEKGYALLCCAVPVGEGVIIETVTEDELLEEQLCA</sequence>
<evidence type="ECO:0000256" key="2">
    <source>
        <dbReference type="ARBA" id="ARBA00022448"/>
    </source>
</evidence>
<gene>
    <name evidence="10" type="ORF">MANT1106_LOCUS8908</name>
</gene>
<keyword evidence="4" id="KW-0479">Metal-binding</keyword>